<dbReference type="Proteomes" id="UP000001964">
    <property type="component" value="Chromosome"/>
</dbReference>
<organism evidence="2 3">
    <name type="scientific">Maricaulis maris (strain MCS10)</name>
    <name type="common">Caulobacter maris</name>
    <dbReference type="NCBI Taxonomy" id="394221"/>
    <lineage>
        <taxon>Bacteria</taxon>
        <taxon>Pseudomonadati</taxon>
        <taxon>Pseudomonadota</taxon>
        <taxon>Alphaproteobacteria</taxon>
        <taxon>Maricaulales</taxon>
        <taxon>Maricaulaceae</taxon>
        <taxon>Maricaulis</taxon>
    </lineage>
</organism>
<dbReference type="eggNOG" id="COG2852">
    <property type="taxonomic scope" value="Bacteria"/>
</dbReference>
<dbReference type="RefSeq" id="WP_011642977.1">
    <property type="nucleotide sequence ID" value="NC_008347.1"/>
</dbReference>
<feature type="domain" description="DUF559" evidence="1">
    <location>
        <begin position="6"/>
        <end position="109"/>
    </location>
</feature>
<dbReference type="STRING" id="394221.Mmar10_1037"/>
<evidence type="ECO:0000313" key="3">
    <source>
        <dbReference type="Proteomes" id="UP000001964"/>
    </source>
</evidence>
<dbReference type="InterPro" id="IPR011335">
    <property type="entry name" value="Restrct_endonuc-II-like"/>
</dbReference>
<evidence type="ECO:0000313" key="2">
    <source>
        <dbReference type="EMBL" id="ABI65330.1"/>
    </source>
</evidence>
<dbReference type="HOGENOM" id="CLU_107928_2_0_5"/>
<dbReference type="InterPro" id="IPR047216">
    <property type="entry name" value="Endonuclease_DUF559_bact"/>
</dbReference>
<dbReference type="AlphaFoldDB" id="Q0AQV7"/>
<dbReference type="PANTHER" id="PTHR38590">
    <property type="entry name" value="BLL0828 PROTEIN"/>
    <property type="match status" value="1"/>
</dbReference>
<dbReference type="KEGG" id="mmr:Mmar10_1037"/>
<dbReference type="SUPFAM" id="SSF52980">
    <property type="entry name" value="Restriction endonuclease-like"/>
    <property type="match status" value="1"/>
</dbReference>
<gene>
    <name evidence="2" type="ordered locus">Mmar10_1037</name>
</gene>
<dbReference type="Pfam" id="PF04480">
    <property type="entry name" value="DUF559"/>
    <property type="match status" value="1"/>
</dbReference>
<protein>
    <recommendedName>
        <fullName evidence="1">DUF559 domain-containing protein</fullName>
    </recommendedName>
</protein>
<keyword evidence="3" id="KW-1185">Reference proteome</keyword>
<sequence>MRHPHRERARRLRREQTPAEARLWARLRGRKLHGAKFRRQVPVGPFIADFLCKDLSLVIEADGGQHGDQEDYDARRTAWLEAEGFQVLRFWNHDVLTEIDTVMEVIGAAVHYAQLARLES</sequence>
<reference evidence="2 3" key="1">
    <citation type="submission" date="2006-08" db="EMBL/GenBank/DDBJ databases">
        <title>Complete sequence of Maricaulis maris MCS10.</title>
        <authorList>
            <consortium name="US DOE Joint Genome Institute"/>
            <person name="Copeland A."/>
            <person name="Lucas S."/>
            <person name="Lapidus A."/>
            <person name="Barry K."/>
            <person name="Detter J.C."/>
            <person name="Glavina del Rio T."/>
            <person name="Hammon N."/>
            <person name="Israni S."/>
            <person name="Dalin E."/>
            <person name="Tice H."/>
            <person name="Pitluck S."/>
            <person name="Saunders E."/>
            <person name="Brettin T."/>
            <person name="Bruce D."/>
            <person name="Han C."/>
            <person name="Tapia R."/>
            <person name="Gilna P."/>
            <person name="Schmutz J."/>
            <person name="Larimer F."/>
            <person name="Land M."/>
            <person name="Hauser L."/>
            <person name="Kyrpides N."/>
            <person name="Mikhailova N."/>
            <person name="Viollier P."/>
            <person name="Stephens C."/>
            <person name="Richardson P."/>
        </authorList>
    </citation>
    <scope>NUCLEOTIDE SEQUENCE [LARGE SCALE GENOMIC DNA]</scope>
    <source>
        <strain evidence="2 3">MCS10</strain>
    </source>
</reference>
<dbReference type="Gene3D" id="3.40.960.10">
    <property type="entry name" value="VSR Endonuclease"/>
    <property type="match status" value="1"/>
</dbReference>
<name>Q0AQV7_MARMM</name>
<dbReference type="InterPro" id="IPR007569">
    <property type="entry name" value="DUF559"/>
</dbReference>
<dbReference type="PANTHER" id="PTHR38590:SF1">
    <property type="entry name" value="BLL0828 PROTEIN"/>
    <property type="match status" value="1"/>
</dbReference>
<dbReference type="OrthoDB" id="9798754at2"/>
<evidence type="ECO:0000259" key="1">
    <source>
        <dbReference type="Pfam" id="PF04480"/>
    </source>
</evidence>
<dbReference type="EMBL" id="CP000449">
    <property type="protein sequence ID" value="ABI65330.1"/>
    <property type="molecule type" value="Genomic_DNA"/>
</dbReference>
<accession>Q0AQV7</accession>
<dbReference type="CDD" id="cd01038">
    <property type="entry name" value="Endonuclease_DUF559"/>
    <property type="match status" value="1"/>
</dbReference>
<proteinExistence type="predicted"/>